<name>A0A7J0E4M1_9ERIC</name>
<dbReference type="Proteomes" id="UP000585474">
    <property type="component" value="Unassembled WGS sequence"/>
</dbReference>
<proteinExistence type="predicted"/>
<gene>
    <name evidence="1" type="ORF">Acr_01g0004160</name>
</gene>
<sequence>MKSGDPGMVVRKSPVEYKIKYKIKLDSTMLASDCCEPVIEFSR</sequence>
<evidence type="ECO:0000313" key="1">
    <source>
        <dbReference type="EMBL" id="GFY80607.1"/>
    </source>
</evidence>
<organism evidence="1 2">
    <name type="scientific">Actinidia rufa</name>
    <dbReference type="NCBI Taxonomy" id="165716"/>
    <lineage>
        <taxon>Eukaryota</taxon>
        <taxon>Viridiplantae</taxon>
        <taxon>Streptophyta</taxon>
        <taxon>Embryophyta</taxon>
        <taxon>Tracheophyta</taxon>
        <taxon>Spermatophyta</taxon>
        <taxon>Magnoliopsida</taxon>
        <taxon>eudicotyledons</taxon>
        <taxon>Gunneridae</taxon>
        <taxon>Pentapetalae</taxon>
        <taxon>asterids</taxon>
        <taxon>Ericales</taxon>
        <taxon>Actinidiaceae</taxon>
        <taxon>Actinidia</taxon>
    </lineage>
</organism>
<keyword evidence="2" id="KW-1185">Reference proteome</keyword>
<dbReference type="EMBL" id="BJWL01000001">
    <property type="protein sequence ID" value="GFY80607.1"/>
    <property type="molecule type" value="Genomic_DNA"/>
</dbReference>
<protein>
    <submittedName>
        <fullName evidence="1">Uncharacterized protein</fullName>
    </submittedName>
</protein>
<evidence type="ECO:0000313" key="2">
    <source>
        <dbReference type="Proteomes" id="UP000585474"/>
    </source>
</evidence>
<comment type="caution">
    <text evidence="1">The sequence shown here is derived from an EMBL/GenBank/DDBJ whole genome shotgun (WGS) entry which is preliminary data.</text>
</comment>
<reference evidence="1 2" key="1">
    <citation type="submission" date="2019-07" db="EMBL/GenBank/DDBJ databases">
        <title>De Novo Assembly of kiwifruit Actinidia rufa.</title>
        <authorList>
            <person name="Sugita-Konishi S."/>
            <person name="Sato K."/>
            <person name="Mori E."/>
            <person name="Abe Y."/>
            <person name="Kisaki G."/>
            <person name="Hamano K."/>
            <person name="Suezawa K."/>
            <person name="Otani M."/>
            <person name="Fukuda T."/>
            <person name="Manabe T."/>
            <person name="Gomi K."/>
            <person name="Tabuchi M."/>
            <person name="Akimitsu K."/>
            <person name="Kataoka I."/>
        </authorList>
    </citation>
    <scope>NUCLEOTIDE SEQUENCE [LARGE SCALE GENOMIC DNA]</scope>
    <source>
        <strain evidence="2">cv. Fuchu</strain>
    </source>
</reference>
<accession>A0A7J0E4M1</accession>
<dbReference type="AlphaFoldDB" id="A0A7J0E4M1"/>